<dbReference type="PANTHER" id="PTHR45138:SF9">
    <property type="entry name" value="DIGUANYLATE CYCLASE DGCM-RELATED"/>
    <property type="match status" value="1"/>
</dbReference>
<comment type="caution">
    <text evidence="3">The sequence shown here is derived from an EMBL/GenBank/DDBJ whole genome shotgun (WGS) entry which is preliminary data.</text>
</comment>
<reference evidence="3 4" key="1">
    <citation type="submission" date="2021-03" db="EMBL/GenBank/DDBJ databases">
        <title>Genomic Encyclopedia of Type Strains, Phase IV (KMG-IV): sequencing the most valuable type-strain genomes for metagenomic binning, comparative biology and taxonomic classification.</title>
        <authorList>
            <person name="Goeker M."/>
        </authorList>
    </citation>
    <scope>NUCLEOTIDE SEQUENCE [LARGE SCALE GENOMIC DNA]</scope>
    <source>
        <strain evidence="3 4">DSM 26675</strain>
    </source>
</reference>
<dbReference type="CDD" id="cd01949">
    <property type="entry name" value="GGDEF"/>
    <property type="match status" value="1"/>
</dbReference>
<dbReference type="Pfam" id="PF16927">
    <property type="entry name" value="HisKA_7TM"/>
    <property type="match status" value="1"/>
</dbReference>
<dbReference type="RefSeq" id="WP_083954046.1">
    <property type="nucleotide sequence ID" value="NZ_JAGIKZ010000026.1"/>
</dbReference>
<organism evidence="3 4">
    <name type="scientific">Cytobacillus eiseniae</name>
    <dbReference type="NCBI Taxonomy" id="762947"/>
    <lineage>
        <taxon>Bacteria</taxon>
        <taxon>Bacillati</taxon>
        <taxon>Bacillota</taxon>
        <taxon>Bacilli</taxon>
        <taxon>Bacillales</taxon>
        <taxon>Bacillaceae</taxon>
        <taxon>Cytobacillus</taxon>
    </lineage>
</organism>
<evidence type="ECO:0000256" key="1">
    <source>
        <dbReference type="SAM" id="Phobius"/>
    </source>
</evidence>
<dbReference type="PANTHER" id="PTHR45138">
    <property type="entry name" value="REGULATORY COMPONENTS OF SENSORY TRANSDUCTION SYSTEM"/>
    <property type="match status" value="1"/>
</dbReference>
<keyword evidence="1" id="KW-0812">Transmembrane</keyword>
<dbReference type="InterPro" id="IPR031621">
    <property type="entry name" value="HisKA_7TM"/>
</dbReference>
<dbReference type="Proteomes" id="UP001519293">
    <property type="component" value="Unassembled WGS sequence"/>
</dbReference>
<feature type="transmembrane region" description="Helical" evidence="1">
    <location>
        <begin position="145"/>
        <end position="166"/>
    </location>
</feature>
<evidence type="ECO:0000313" key="4">
    <source>
        <dbReference type="Proteomes" id="UP001519293"/>
    </source>
</evidence>
<dbReference type="InterPro" id="IPR035965">
    <property type="entry name" value="PAS-like_dom_sf"/>
</dbReference>
<dbReference type="InterPro" id="IPR050469">
    <property type="entry name" value="Diguanylate_Cyclase"/>
</dbReference>
<keyword evidence="4" id="KW-1185">Reference proteome</keyword>
<dbReference type="Gene3D" id="3.30.70.270">
    <property type="match status" value="1"/>
</dbReference>
<dbReference type="InterPro" id="IPR000160">
    <property type="entry name" value="GGDEF_dom"/>
</dbReference>
<dbReference type="Pfam" id="PF00990">
    <property type="entry name" value="GGDEF"/>
    <property type="match status" value="1"/>
</dbReference>
<keyword evidence="1" id="KW-1133">Transmembrane helix</keyword>
<gene>
    <name evidence="3" type="ORF">J2Z40_003333</name>
</gene>
<feature type="transmembrane region" description="Helical" evidence="1">
    <location>
        <begin position="98"/>
        <end position="116"/>
    </location>
</feature>
<evidence type="ECO:0000313" key="3">
    <source>
        <dbReference type="EMBL" id="MBP2242753.1"/>
    </source>
</evidence>
<dbReference type="EMBL" id="JAGIKZ010000026">
    <property type="protein sequence ID" value="MBP2242753.1"/>
    <property type="molecule type" value="Genomic_DNA"/>
</dbReference>
<feature type="transmembrane region" description="Helical" evidence="1">
    <location>
        <begin position="67"/>
        <end position="91"/>
    </location>
</feature>
<dbReference type="SUPFAM" id="SSF55785">
    <property type="entry name" value="PYP-like sensor domain (PAS domain)"/>
    <property type="match status" value="1"/>
</dbReference>
<feature type="domain" description="GGDEF" evidence="2">
    <location>
        <begin position="380"/>
        <end position="517"/>
    </location>
</feature>
<evidence type="ECO:0000259" key="2">
    <source>
        <dbReference type="PROSITE" id="PS50887"/>
    </source>
</evidence>
<accession>A0ABS4RJ04</accession>
<dbReference type="InterPro" id="IPR043128">
    <property type="entry name" value="Rev_trsase/Diguanyl_cyclase"/>
</dbReference>
<proteinExistence type="predicted"/>
<dbReference type="Gene3D" id="3.30.450.20">
    <property type="entry name" value="PAS domain"/>
    <property type="match status" value="1"/>
</dbReference>
<feature type="transmembrane region" description="Helical" evidence="1">
    <location>
        <begin position="178"/>
        <end position="196"/>
    </location>
</feature>
<feature type="transmembrane region" description="Helical" evidence="1">
    <location>
        <begin position="216"/>
        <end position="235"/>
    </location>
</feature>
<dbReference type="InterPro" id="IPR029787">
    <property type="entry name" value="Nucleotide_cyclase"/>
</dbReference>
<name>A0ABS4RJ04_9BACI</name>
<sequence length="523" mass="60236">MEHELLKYVIVILIAGFFSVFLCGYGCMKMKDAPGARYYILVTFMSAVFTFSYVFELTSSTLEQMKFWLGIEYLAMPFIPVFLLFMCFDYVGQKIKPWMYSLLYVIPIMTIFMHHTNDLHHLYYTSMEFNNDGPFPIIDLEGGPWFYIHSIFLFLCLMISIIILLMQLKKSVVRFRTQILLMVAGLVFPIIANYYYINGWSPYGIDLGPVSMSLSFLFHGIAIVSFQMFNVAPIARDIVFESIQEGVMVLNNQRIIVDYNHVMHTIIPILNTQTIGKPIEQVFDGNPRLLERISNGKACDHQMIIAGEKRYYHIRFSPVQNKNGLHIGKIISFVNITERMQIQEKLEHLASMDGLTKVLNRTFFIKQMEETFESLERDGGSMAVIMFDIDHFKNVNDTFGHEVGDYVLTHVAAIAKESIRATDIMGRYGGEEFIICLKNRSMQEAYALAETIRTRVSEKYAYINKKEIYVTSSFGIAHDSLGAGDNQEFIHSLMRQADQALYAAKRNGRNCVRSYTNALRYTM</sequence>
<feature type="transmembrane region" description="Helical" evidence="1">
    <location>
        <begin position="6"/>
        <end position="26"/>
    </location>
</feature>
<protein>
    <submittedName>
        <fullName evidence="3">Diguanylate cyclase (GGDEF)-like protein</fullName>
    </submittedName>
</protein>
<dbReference type="SMART" id="SM00267">
    <property type="entry name" value="GGDEF"/>
    <property type="match status" value="1"/>
</dbReference>
<feature type="transmembrane region" description="Helical" evidence="1">
    <location>
        <begin position="38"/>
        <end position="55"/>
    </location>
</feature>
<dbReference type="SUPFAM" id="SSF55073">
    <property type="entry name" value="Nucleotide cyclase"/>
    <property type="match status" value="1"/>
</dbReference>
<keyword evidence="1" id="KW-0472">Membrane</keyword>
<dbReference type="PROSITE" id="PS50887">
    <property type="entry name" value="GGDEF"/>
    <property type="match status" value="1"/>
</dbReference>
<dbReference type="NCBIfam" id="TIGR00254">
    <property type="entry name" value="GGDEF"/>
    <property type="match status" value="1"/>
</dbReference>